<feature type="transmembrane region" description="Helical" evidence="9">
    <location>
        <begin position="138"/>
        <end position="160"/>
    </location>
</feature>
<evidence type="ECO:0000313" key="11">
    <source>
        <dbReference type="Proteomes" id="UP000304148"/>
    </source>
</evidence>
<dbReference type="NCBIfam" id="TIGR00680">
    <property type="entry name" value="kdpA"/>
    <property type="match status" value="1"/>
</dbReference>
<dbReference type="GO" id="GO:0005886">
    <property type="term" value="C:plasma membrane"/>
    <property type="evidence" value="ECO:0007669"/>
    <property type="project" value="UniProtKB-SubCell"/>
</dbReference>
<keyword evidence="3 9" id="KW-0633">Potassium transport</keyword>
<feature type="transmembrane region" description="Helical" evidence="9">
    <location>
        <begin position="6"/>
        <end position="28"/>
    </location>
</feature>
<feature type="transmembrane region" description="Helical" evidence="9">
    <location>
        <begin position="417"/>
        <end position="438"/>
    </location>
</feature>
<feature type="transmembrane region" description="Helical" evidence="9">
    <location>
        <begin position="524"/>
        <end position="549"/>
    </location>
</feature>
<evidence type="ECO:0000256" key="9">
    <source>
        <dbReference type="HAMAP-Rule" id="MF_00275"/>
    </source>
</evidence>
<dbReference type="PANTHER" id="PTHR30607">
    <property type="entry name" value="POTASSIUM-TRANSPORTING ATPASE A CHAIN"/>
    <property type="match status" value="1"/>
</dbReference>
<protein>
    <recommendedName>
        <fullName evidence="9">Potassium-transporting ATPase potassium-binding subunit</fullName>
    </recommendedName>
    <alternativeName>
        <fullName evidence="9">ATP phosphohydrolase [potassium-transporting] A chain</fullName>
    </alternativeName>
    <alternativeName>
        <fullName evidence="9">Potassium-binding and translocating subunit A</fullName>
    </alternativeName>
    <alternativeName>
        <fullName evidence="9">Potassium-translocating ATPase A chain</fullName>
    </alternativeName>
</protein>
<gene>
    <name evidence="9 10" type="primary">kdpA</name>
    <name evidence="10" type="ORF">PBLR_10585</name>
</gene>
<evidence type="ECO:0000256" key="3">
    <source>
        <dbReference type="ARBA" id="ARBA00022538"/>
    </source>
</evidence>
<evidence type="ECO:0000256" key="2">
    <source>
        <dbReference type="ARBA" id="ARBA00022475"/>
    </source>
</evidence>
<proteinExistence type="inferred from homology"/>
<dbReference type="Proteomes" id="UP000304148">
    <property type="component" value="Chromosome"/>
</dbReference>
<sequence length="559" mass="59039">MSAIEWIAIGITLLLALAIARPIGIYMAGVFDNSGAPRPLDLVFGPIDRFLFKCFGIKDQSQSWKAYAFTAVATNVLMIVVTYAIFRLQGVLPLNPNGIPGMEPGVAFNTAISFMANTNLQHYSGESGLSPLSQMMGIIFLMFTSPATALAAVMAIIRGLTGKPLGNFLADLVRSITRIFLPIAIVASVLFIWNGTPQSLSPMDTAVTVEGAEQHIPLGPVGSMMSIKELGNNGGGHYGANSAHPFENPNGVTNLIHILLMLMLCTALPFTYSRMVGNKKEGRVLFVSMAILFLIMLGSSLTAEHMGNPVLNAAGLSGTGSMEGKEVRIGVAQSSLYSVVTTASETGGVNNMHDTLTPLGGLIPMANMMLNTVFGGVGAGFMNVLLYVMIAVFLSGLMVGRTPEFLGRKLESKEMKLLAVTLLVHPILILVPTAIAVATQADTLSNPGFHGLSQALYEFTSSAANNGSGFEGLGDATPFWNISTGIVMFLGRYVSLVTLLAVAGSMAKKQPIPNTSGTFQTNTALFGIVFVGTVLIVGALTFFPAVVLGPVAEHLTLWK</sequence>
<comment type="similarity">
    <text evidence="9">Belongs to the KdpA family.</text>
</comment>
<evidence type="ECO:0000256" key="4">
    <source>
        <dbReference type="ARBA" id="ARBA00022692"/>
    </source>
</evidence>
<evidence type="ECO:0000313" key="10">
    <source>
        <dbReference type="EMBL" id="SYX82165.1"/>
    </source>
</evidence>
<keyword evidence="1 9" id="KW-0813">Transport</keyword>
<feature type="transmembrane region" description="Helical" evidence="9">
    <location>
        <begin position="66"/>
        <end position="86"/>
    </location>
</feature>
<dbReference type="GO" id="GO:0030955">
    <property type="term" value="F:potassium ion binding"/>
    <property type="evidence" value="ECO:0007669"/>
    <property type="project" value="UniProtKB-UniRule"/>
</dbReference>
<feature type="transmembrane region" description="Helical" evidence="9">
    <location>
        <begin position="373"/>
        <end position="397"/>
    </location>
</feature>
<keyword evidence="10" id="KW-0378">Hydrolase</keyword>
<dbReference type="PANTHER" id="PTHR30607:SF2">
    <property type="entry name" value="POTASSIUM-TRANSPORTING ATPASE POTASSIUM-BINDING SUBUNIT"/>
    <property type="match status" value="1"/>
</dbReference>
<dbReference type="AlphaFoldDB" id="A0A383R4Y7"/>
<comment type="subcellular location">
    <subcellularLocation>
        <location evidence="9">Cell membrane</location>
        <topology evidence="9">Multi-pass membrane protein</topology>
    </subcellularLocation>
</comment>
<dbReference type="PIRSF" id="PIRSF001294">
    <property type="entry name" value="K_ATPaseA"/>
    <property type="match status" value="1"/>
</dbReference>
<dbReference type="InterPro" id="IPR004623">
    <property type="entry name" value="KdpA"/>
</dbReference>
<evidence type="ECO:0000256" key="6">
    <source>
        <dbReference type="ARBA" id="ARBA00022989"/>
    </source>
</evidence>
<feature type="transmembrane region" description="Helical" evidence="9">
    <location>
        <begin position="479"/>
        <end position="503"/>
    </location>
</feature>
<dbReference type="RefSeq" id="WP_420029226.1">
    <property type="nucleotide sequence ID" value="NZ_LS992241.1"/>
</dbReference>
<keyword evidence="5 9" id="KW-0630">Potassium</keyword>
<evidence type="ECO:0000256" key="1">
    <source>
        <dbReference type="ARBA" id="ARBA00022448"/>
    </source>
</evidence>
<keyword evidence="2 9" id="KW-1003">Cell membrane</keyword>
<comment type="function">
    <text evidence="9">Part of the high-affinity ATP-driven potassium transport (or Kdp) system, which catalyzes the hydrolysis of ATP coupled with the electrogenic transport of potassium into the cytoplasm. This subunit binds the extracellular potassium ions and delivers the ions to the membrane domain of KdpB through an intramembrane tunnel.</text>
</comment>
<organism evidence="10 11">
    <name type="scientific">Paenibacillus alvei</name>
    <name type="common">Bacillus alvei</name>
    <dbReference type="NCBI Taxonomy" id="44250"/>
    <lineage>
        <taxon>Bacteria</taxon>
        <taxon>Bacillati</taxon>
        <taxon>Bacillota</taxon>
        <taxon>Bacilli</taxon>
        <taxon>Bacillales</taxon>
        <taxon>Paenibacillaceae</taxon>
        <taxon>Paenibacillus</taxon>
    </lineage>
</organism>
<reference evidence="11" key="1">
    <citation type="submission" date="2018-08" db="EMBL/GenBank/DDBJ databases">
        <authorList>
            <person name="Chevrot R."/>
        </authorList>
    </citation>
    <scope>NUCLEOTIDE SEQUENCE [LARGE SCALE GENOMIC DNA]</scope>
</reference>
<evidence type="ECO:0000256" key="8">
    <source>
        <dbReference type="ARBA" id="ARBA00023136"/>
    </source>
</evidence>
<keyword evidence="8 9" id="KW-0472">Membrane</keyword>
<feature type="transmembrane region" description="Helical" evidence="9">
    <location>
        <begin position="172"/>
        <end position="193"/>
    </location>
</feature>
<keyword evidence="6 9" id="KW-1133">Transmembrane helix</keyword>
<keyword evidence="4 9" id="KW-0812">Transmembrane</keyword>
<feature type="transmembrane region" description="Helical" evidence="9">
    <location>
        <begin position="255"/>
        <end position="272"/>
    </location>
</feature>
<keyword evidence="7 9" id="KW-0406">Ion transport</keyword>
<comment type="subunit">
    <text evidence="9">The system is composed of three essential subunits: KdpA, KdpB and KdpC.</text>
</comment>
<evidence type="ECO:0000256" key="5">
    <source>
        <dbReference type="ARBA" id="ARBA00022958"/>
    </source>
</evidence>
<dbReference type="EMBL" id="LS992241">
    <property type="protein sequence ID" value="SYX82165.1"/>
    <property type="molecule type" value="Genomic_DNA"/>
</dbReference>
<accession>A0A383R4Y7</accession>
<evidence type="ECO:0000256" key="7">
    <source>
        <dbReference type="ARBA" id="ARBA00023065"/>
    </source>
</evidence>
<feature type="transmembrane region" description="Helical" evidence="9">
    <location>
        <begin position="284"/>
        <end position="303"/>
    </location>
</feature>
<dbReference type="HAMAP" id="MF_00275">
    <property type="entry name" value="KdpA"/>
    <property type="match status" value="1"/>
</dbReference>
<name>A0A383R4Y7_PAEAL</name>
<dbReference type="Pfam" id="PF03814">
    <property type="entry name" value="KdpA"/>
    <property type="match status" value="1"/>
</dbReference>
<dbReference type="GO" id="GO:0008556">
    <property type="term" value="F:P-type potassium transmembrane transporter activity"/>
    <property type="evidence" value="ECO:0007669"/>
    <property type="project" value="InterPro"/>
</dbReference>
<dbReference type="GO" id="GO:0016787">
    <property type="term" value="F:hydrolase activity"/>
    <property type="evidence" value="ECO:0007669"/>
    <property type="project" value="UniProtKB-KW"/>
</dbReference>